<evidence type="ECO:0000259" key="13">
    <source>
        <dbReference type="PROSITE" id="PS50212"/>
    </source>
</evidence>
<dbReference type="Proteomes" id="UP000191144">
    <property type="component" value="Chromosome B"/>
</dbReference>
<dbReference type="InterPro" id="IPR008937">
    <property type="entry name" value="Ras-like_GEF"/>
</dbReference>
<dbReference type="SMART" id="SM00147">
    <property type="entry name" value="RasGEF"/>
    <property type="match status" value="1"/>
</dbReference>
<keyword evidence="4" id="KW-0132">Cell division</keyword>
<evidence type="ECO:0000256" key="10">
    <source>
        <dbReference type="PROSITE-ProRule" id="PRU00168"/>
    </source>
</evidence>
<dbReference type="OrthoDB" id="10254377at2759"/>
<keyword evidence="7" id="KW-0131">Cell cycle</keyword>
<feature type="compositionally biased region" description="Polar residues" evidence="11">
    <location>
        <begin position="877"/>
        <end position="887"/>
    </location>
</feature>
<dbReference type="Pfam" id="PF00618">
    <property type="entry name" value="RasGEF_N"/>
    <property type="match status" value="1"/>
</dbReference>
<feature type="compositionally biased region" description="Polar residues" evidence="11">
    <location>
        <begin position="955"/>
        <end position="970"/>
    </location>
</feature>
<dbReference type="PANTHER" id="PTHR23113">
    <property type="entry name" value="GUANINE NUCLEOTIDE EXCHANGE FACTOR"/>
    <property type="match status" value="1"/>
</dbReference>
<dbReference type="InterPro" id="IPR000651">
    <property type="entry name" value="Ras-like_Gua-exchang_fac_N"/>
</dbReference>
<evidence type="ECO:0000256" key="9">
    <source>
        <dbReference type="ARBA" id="ARBA00070837"/>
    </source>
</evidence>
<sequence length="1384" mass="156039">MSADDAPLDGTHGQSVFSEEEYYPTPSESKLSYAQRNNNGLIIKTDMHALIVKLTSPVDAIEYMFLSDFFLSYRKFLSPTELLDLLECRLQWAFDECMCGDAFREKIGQIASVRTFVVFRHWILNYFAQDFLTNTALRCRFVKVINSLRWDKSKPVPKLIQGIVVTIKKSWVTCLKLMWEDIAPEFSPSNSAKWLEFEIRDISQKPTSGDEVKRLSFYALQSSQNPEFRNRSVLSLYVDKENFQLPENLAYSSGNASSKIRQRTASMFLFPRDYSSTVSVGATDNKSSEHEKVGFVIPKTDSVTEVIKDLHCPTNPSVDKLIPPTPAKNIEVILRSSYLPSKGLTNSEEPRKKDSTGLIGLLSKWKRNHHTRLATPQARHQAPSFEIENFIKLVFSITSLESKSDDDMQKLLTAQAPKFDILSARTIDEVEFFIAKENELLSKIPRHGSFFELQREARRGPKSAVREGVSAMDNLNLYKTVSFLASSVISLSKTLQSQQITSPSYAAFERRRVNSADASLKNNGTSGKAVIIRSSTRSPVAANDGPRKLVFHGQENKSAKTIGVHQQITSANSLPLVGAGSCSTPNLVNSNEQSSQETIAKGLGRNSPGKLLRLSASIVEADDTNSEPDQSVSTEKSFLRTREEAPTSPIIKRKEGLQNLREFNFEETLEHNDTAPTLYRDNTALPEVRKDSLEEAPRESGAQTYADEDNSSFFTSHDDISIRDDTKHFTPASSVAHRSVTNTSGRISLLGTRNQRASQIKPAAQLSNVMKDDSFMKLDGELLNNQEEIRHLEQRTSMFQIDNENQGFAKVSQASLISSVPTDQLYASRNASPNKKNDTNSVDNETFAANQKLICLTSIPSIHSIVSGDSFSTSHTMGTFGKHSTSSRIERMSMRKDSSNNFPMDVAARDSLALADGDDKQGNKYLFSPDNDSIDDASPEKNVEDLKIKFISPVGNDSHSMNEGTNSINEGDTKDDDEHGEEQGLDELYREKHQNEHHRRSITPIVSPYKAEDSRLNNLAKLTDESLHGDPVNVALMKLEGTFDFTQANKEKQDIDIEKLRLRRLSVLGSKDRNSFLIERRRQVKSEIPLTPHSKNINGRSDRKATEAQIRELLKSYTLQDSRLDVSNADQHVPFILMYDSKSIAEQLTLVEREILNEIDWKELLDLKVSHSFLSVTSWLQLLLQNVNLSGIDLAIARFNLTVDWVISEIVLTTDNRLRRNTIQRFIHVADHCGKFQNYNTLMQIVLALSSLVAQSFRDAWRLIEPGDVLIWESLKNIPSLEKNYQNIRGLLNSIDPLKGCIPFIVVYLSDLTLNSEKNNWIVNNQVLNYSKFQTNVQIVKNFIQRAQWSKFYDFKANEELLSKCVYISCLSSAEITRLREASQ</sequence>
<reference evidence="15" key="1">
    <citation type="submission" date="2016-03" db="EMBL/GenBank/DDBJ databases">
        <authorList>
            <person name="Devillers Hugo."/>
        </authorList>
    </citation>
    <scope>NUCLEOTIDE SEQUENCE [LARGE SCALE GENOMIC DNA]</scope>
</reference>
<feature type="compositionally biased region" description="Basic and acidic residues" evidence="11">
    <location>
        <begin position="888"/>
        <end position="898"/>
    </location>
</feature>
<dbReference type="InterPro" id="IPR001895">
    <property type="entry name" value="RASGEF_cat_dom"/>
</dbReference>
<feature type="compositionally biased region" description="Polar residues" evidence="11">
    <location>
        <begin position="627"/>
        <end position="636"/>
    </location>
</feature>
<feature type="region of interest" description="Disordered" evidence="11">
    <location>
        <begin position="915"/>
        <end position="940"/>
    </location>
</feature>
<evidence type="ECO:0000256" key="1">
    <source>
        <dbReference type="ARBA" id="ARBA00004378"/>
    </source>
</evidence>
<dbReference type="InterPro" id="IPR036964">
    <property type="entry name" value="RASGEF_cat_dom_sf"/>
</dbReference>
<evidence type="ECO:0000313" key="14">
    <source>
        <dbReference type="EMBL" id="SCU80161.1"/>
    </source>
</evidence>
<dbReference type="GO" id="GO:0051301">
    <property type="term" value="P:cell division"/>
    <property type="evidence" value="ECO:0007669"/>
    <property type="project" value="UniProtKB-KW"/>
</dbReference>
<dbReference type="PROSITE" id="PS50009">
    <property type="entry name" value="RASGEF_CAT"/>
    <property type="match status" value="1"/>
</dbReference>
<evidence type="ECO:0000256" key="11">
    <source>
        <dbReference type="SAM" id="MobiDB-lite"/>
    </source>
</evidence>
<evidence type="ECO:0000256" key="8">
    <source>
        <dbReference type="ARBA" id="ARBA00061443"/>
    </source>
</evidence>
<dbReference type="Gene3D" id="1.20.870.10">
    <property type="entry name" value="Son of sevenless (SoS) protein Chain: S domain 1"/>
    <property type="match status" value="1"/>
</dbReference>
<evidence type="ECO:0000256" key="3">
    <source>
        <dbReference type="ARBA" id="ARBA00022490"/>
    </source>
</evidence>
<gene>
    <name evidence="14" type="ORF">LAME_0B01838G</name>
</gene>
<feature type="region of interest" description="Disordered" evidence="11">
    <location>
        <begin position="692"/>
        <end position="718"/>
    </location>
</feature>
<dbReference type="SUPFAM" id="SSF48366">
    <property type="entry name" value="Ras GEF"/>
    <property type="match status" value="1"/>
</dbReference>
<feature type="region of interest" description="Disordered" evidence="11">
    <location>
        <begin position="877"/>
        <end position="902"/>
    </location>
</feature>
<keyword evidence="5 10" id="KW-0344">Guanine-nucleotide releasing factor</keyword>
<dbReference type="CDD" id="cd06224">
    <property type="entry name" value="REM"/>
    <property type="match status" value="1"/>
</dbReference>
<evidence type="ECO:0000256" key="7">
    <source>
        <dbReference type="ARBA" id="ARBA00023306"/>
    </source>
</evidence>
<evidence type="ECO:0000256" key="5">
    <source>
        <dbReference type="ARBA" id="ARBA00022658"/>
    </source>
</evidence>
<organism evidence="14 15">
    <name type="scientific">Lachancea meyersii CBS 8951</name>
    <dbReference type="NCBI Taxonomy" id="1266667"/>
    <lineage>
        <taxon>Eukaryota</taxon>
        <taxon>Fungi</taxon>
        <taxon>Dikarya</taxon>
        <taxon>Ascomycota</taxon>
        <taxon>Saccharomycotina</taxon>
        <taxon>Saccharomycetes</taxon>
        <taxon>Saccharomycetales</taxon>
        <taxon>Saccharomycetaceae</taxon>
        <taxon>Lachancea</taxon>
    </lineage>
</organism>
<evidence type="ECO:0000313" key="15">
    <source>
        <dbReference type="Proteomes" id="UP000191144"/>
    </source>
</evidence>
<evidence type="ECO:0000259" key="12">
    <source>
        <dbReference type="PROSITE" id="PS50009"/>
    </source>
</evidence>
<feature type="region of interest" description="Disordered" evidence="11">
    <location>
        <begin position="620"/>
        <end position="649"/>
    </location>
</feature>
<feature type="region of interest" description="Disordered" evidence="11">
    <location>
        <begin position="953"/>
        <end position="981"/>
    </location>
</feature>
<keyword evidence="15" id="KW-1185">Reference proteome</keyword>
<evidence type="ECO:0000256" key="4">
    <source>
        <dbReference type="ARBA" id="ARBA00022618"/>
    </source>
</evidence>
<dbReference type="Gene3D" id="1.10.840.10">
    <property type="entry name" value="Ras guanine-nucleotide exchange factors catalytic domain"/>
    <property type="match status" value="1"/>
</dbReference>
<dbReference type="PROSITE" id="PS00720">
    <property type="entry name" value="RASGEF"/>
    <property type="match status" value="1"/>
</dbReference>
<dbReference type="GO" id="GO:0005933">
    <property type="term" value="C:cellular bud"/>
    <property type="evidence" value="ECO:0007669"/>
    <property type="project" value="UniProtKB-SubCell"/>
</dbReference>
<keyword evidence="3" id="KW-0963">Cytoplasm</keyword>
<feature type="domain" description="N-terminal Ras-GEF" evidence="13">
    <location>
        <begin position="38"/>
        <end position="168"/>
    </location>
</feature>
<dbReference type="PROSITE" id="PS50212">
    <property type="entry name" value="RASGEF_NTER"/>
    <property type="match status" value="1"/>
</dbReference>
<comment type="subcellular location">
    <subcellularLocation>
        <location evidence="1">Bud</location>
    </subcellularLocation>
    <subcellularLocation>
        <location evidence="2">Cytoplasm</location>
    </subcellularLocation>
</comment>
<name>A0A1G4ITZ5_9SACH</name>
<evidence type="ECO:0000256" key="2">
    <source>
        <dbReference type="ARBA" id="ARBA00004496"/>
    </source>
</evidence>
<accession>A0A1G4ITZ5</accession>
<protein>
    <recommendedName>
        <fullName evidence="9">Guanine nucleotide exchange factor LTE1</fullName>
    </recommendedName>
</protein>
<keyword evidence="6" id="KW-0498">Mitosis</keyword>
<feature type="domain" description="Ras-GEF" evidence="12">
    <location>
        <begin position="1140"/>
        <end position="1380"/>
    </location>
</feature>
<dbReference type="EMBL" id="LT598478">
    <property type="protein sequence ID" value="SCU80161.1"/>
    <property type="molecule type" value="Genomic_DNA"/>
</dbReference>
<dbReference type="InterPro" id="IPR023578">
    <property type="entry name" value="Ras_GEF_dom_sf"/>
</dbReference>
<dbReference type="SMART" id="SM00229">
    <property type="entry name" value="RasGEFN"/>
    <property type="match status" value="1"/>
</dbReference>
<dbReference type="PANTHER" id="PTHR23113:SF363">
    <property type="entry name" value="PROTEIN SON OF SEVENLESS"/>
    <property type="match status" value="1"/>
</dbReference>
<dbReference type="GO" id="GO:0005085">
    <property type="term" value="F:guanyl-nucleotide exchange factor activity"/>
    <property type="evidence" value="ECO:0007669"/>
    <property type="project" value="UniProtKB-KW"/>
</dbReference>
<dbReference type="InterPro" id="IPR019804">
    <property type="entry name" value="Ras_G-nucl-exch_fac_CS"/>
</dbReference>
<dbReference type="GO" id="GO:0007265">
    <property type="term" value="P:Ras protein signal transduction"/>
    <property type="evidence" value="ECO:0007669"/>
    <property type="project" value="TreeGrafter"/>
</dbReference>
<dbReference type="CDD" id="cd00155">
    <property type="entry name" value="RasGEF"/>
    <property type="match status" value="1"/>
</dbReference>
<evidence type="ECO:0000256" key="6">
    <source>
        <dbReference type="ARBA" id="ARBA00022776"/>
    </source>
</evidence>
<comment type="similarity">
    <text evidence="8">Belongs to the LTE1 family.</text>
</comment>
<proteinExistence type="inferred from homology"/>
<dbReference type="Pfam" id="PF00617">
    <property type="entry name" value="RasGEF"/>
    <property type="match status" value="1"/>
</dbReference>
<dbReference type="GO" id="GO:0005737">
    <property type="term" value="C:cytoplasm"/>
    <property type="evidence" value="ECO:0007669"/>
    <property type="project" value="UniProtKB-SubCell"/>
</dbReference>
<dbReference type="GO" id="GO:0005886">
    <property type="term" value="C:plasma membrane"/>
    <property type="evidence" value="ECO:0007669"/>
    <property type="project" value="TreeGrafter"/>
</dbReference>
<dbReference type="FunFam" id="1.10.840.10:FF:000019">
    <property type="entry name" value="Guanine nucleotide exchange factor LTE1"/>
    <property type="match status" value="1"/>
</dbReference>